<name>A0A1G8W1N6_9BACI</name>
<evidence type="ECO:0000256" key="2">
    <source>
        <dbReference type="ARBA" id="ARBA00004162"/>
    </source>
</evidence>
<keyword evidence="9 10" id="KW-0472">Membrane</keyword>
<dbReference type="InterPro" id="IPR005503">
    <property type="entry name" value="FliL"/>
</dbReference>
<keyword evidence="11" id="KW-0282">Flagellum</keyword>
<dbReference type="GO" id="GO:0071973">
    <property type="term" value="P:bacterial-type flagellum-dependent cell motility"/>
    <property type="evidence" value="ECO:0007669"/>
    <property type="project" value="InterPro"/>
</dbReference>
<keyword evidence="5 10" id="KW-0145">Chemotaxis</keyword>
<keyword evidence="4 10" id="KW-1003">Cell membrane</keyword>
<keyword evidence="11" id="KW-0966">Cell projection</keyword>
<dbReference type="GO" id="GO:0006935">
    <property type="term" value="P:chemotaxis"/>
    <property type="evidence" value="ECO:0007669"/>
    <property type="project" value="UniProtKB-KW"/>
</dbReference>
<evidence type="ECO:0000256" key="1">
    <source>
        <dbReference type="ARBA" id="ARBA00002254"/>
    </source>
</evidence>
<keyword evidence="7 10" id="KW-0283">Flagellar rotation</keyword>
<accession>A0A1G8W1N6</accession>
<dbReference type="RefSeq" id="WP_093210730.1">
    <property type="nucleotide sequence ID" value="NZ_FNFL01000001.1"/>
</dbReference>
<comment type="similarity">
    <text evidence="3 10">Belongs to the FliL family.</text>
</comment>
<keyword evidence="8" id="KW-1133">Transmembrane helix</keyword>
<dbReference type="STRING" id="407036.SAMN05216243_0507"/>
<evidence type="ECO:0000313" key="12">
    <source>
        <dbReference type="Proteomes" id="UP000198694"/>
    </source>
</evidence>
<evidence type="ECO:0000313" key="11">
    <source>
        <dbReference type="EMBL" id="SDJ72281.1"/>
    </source>
</evidence>
<evidence type="ECO:0000256" key="10">
    <source>
        <dbReference type="RuleBase" id="RU364125"/>
    </source>
</evidence>
<evidence type="ECO:0000256" key="5">
    <source>
        <dbReference type="ARBA" id="ARBA00022500"/>
    </source>
</evidence>
<comment type="function">
    <text evidence="1 10">Controls the rotational direction of flagella during chemotaxis.</text>
</comment>
<dbReference type="AlphaFoldDB" id="A0A1G8W1N6"/>
<sequence>MSNKLLKSLVAILAVLTIAGAAVLVVVLNVSGEDKADEEQTLDEMVEYSFQTSEMNTDLEDGSFVRIQFQIITDSEKAKEEIAKREFQTQNILIKELASMDREAFKTGLGELEDVMKEKLNGLMQEGKVVDVYTINKVLQ</sequence>
<evidence type="ECO:0000256" key="7">
    <source>
        <dbReference type="ARBA" id="ARBA00022779"/>
    </source>
</evidence>
<organism evidence="11 12">
    <name type="scientific">Sediminibacillus albus</name>
    <dbReference type="NCBI Taxonomy" id="407036"/>
    <lineage>
        <taxon>Bacteria</taxon>
        <taxon>Bacillati</taxon>
        <taxon>Bacillota</taxon>
        <taxon>Bacilli</taxon>
        <taxon>Bacillales</taxon>
        <taxon>Bacillaceae</taxon>
        <taxon>Sediminibacillus</taxon>
    </lineage>
</organism>
<dbReference type="EMBL" id="FNFL01000001">
    <property type="protein sequence ID" value="SDJ72281.1"/>
    <property type="molecule type" value="Genomic_DNA"/>
</dbReference>
<reference evidence="11 12" key="1">
    <citation type="submission" date="2016-10" db="EMBL/GenBank/DDBJ databases">
        <authorList>
            <person name="de Groot N.N."/>
        </authorList>
    </citation>
    <scope>NUCLEOTIDE SEQUENCE [LARGE SCALE GENOMIC DNA]</scope>
    <source>
        <strain evidence="11 12">CGMCC 1.6502</strain>
    </source>
</reference>
<keyword evidence="11" id="KW-0969">Cilium</keyword>
<evidence type="ECO:0000256" key="8">
    <source>
        <dbReference type="ARBA" id="ARBA00022989"/>
    </source>
</evidence>
<keyword evidence="6" id="KW-0812">Transmembrane</keyword>
<dbReference type="NCBIfam" id="NF005826">
    <property type="entry name" value="PRK07718.1"/>
    <property type="match status" value="1"/>
</dbReference>
<evidence type="ECO:0000256" key="4">
    <source>
        <dbReference type="ARBA" id="ARBA00022475"/>
    </source>
</evidence>
<evidence type="ECO:0000256" key="6">
    <source>
        <dbReference type="ARBA" id="ARBA00022692"/>
    </source>
</evidence>
<keyword evidence="12" id="KW-1185">Reference proteome</keyword>
<proteinExistence type="inferred from homology"/>
<gene>
    <name evidence="11" type="ORF">SAMN05216243_0507</name>
</gene>
<dbReference type="OrthoDB" id="2381796at2"/>
<dbReference type="GO" id="GO:0005886">
    <property type="term" value="C:plasma membrane"/>
    <property type="evidence" value="ECO:0007669"/>
    <property type="project" value="UniProtKB-SubCell"/>
</dbReference>
<dbReference type="GO" id="GO:0009425">
    <property type="term" value="C:bacterial-type flagellum basal body"/>
    <property type="evidence" value="ECO:0007669"/>
    <property type="project" value="InterPro"/>
</dbReference>
<evidence type="ECO:0000256" key="3">
    <source>
        <dbReference type="ARBA" id="ARBA00008281"/>
    </source>
</evidence>
<dbReference type="Proteomes" id="UP000198694">
    <property type="component" value="Unassembled WGS sequence"/>
</dbReference>
<evidence type="ECO:0000256" key="9">
    <source>
        <dbReference type="ARBA" id="ARBA00023136"/>
    </source>
</evidence>
<dbReference type="Pfam" id="PF03748">
    <property type="entry name" value="FliL"/>
    <property type="match status" value="1"/>
</dbReference>
<protein>
    <recommendedName>
        <fullName evidence="10">Flagellar protein FliL</fullName>
    </recommendedName>
</protein>
<comment type="subcellular location">
    <subcellularLocation>
        <location evidence="2">Cell membrane</location>
        <topology evidence="2">Single-pass membrane protein</topology>
    </subcellularLocation>
</comment>